<dbReference type="RefSeq" id="WP_036870982.1">
    <property type="nucleotide sequence ID" value="NZ_JRNJ01000104.1"/>
</dbReference>
<reference evidence="1 2" key="1">
    <citation type="submission" date="2014-07" db="EMBL/GenBank/DDBJ databases">
        <authorList>
            <person name="McCorrison J."/>
            <person name="Sanka R."/>
            <person name="Torralba M."/>
            <person name="Gillis M."/>
            <person name="Haft D.H."/>
            <person name="Methe B."/>
            <person name="Sutton G."/>
            <person name="Nelson K.E."/>
        </authorList>
    </citation>
    <scope>NUCLEOTIDE SEQUENCE [LARGE SCALE GENOMIC DNA]</scope>
    <source>
        <strain evidence="1 2">DNF00424</strain>
    </source>
</reference>
<accession>A0AAW3FCN6</accession>
<dbReference type="AlphaFoldDB" id="A0AAW3FCN6"/>
<gene>
    <name evidence="1" type="ORF">HMPREF2132_11020</name>
</gene>
<evidence type="ECO:0000313" key="1">
    <source>
        <dbReference type="EMBL" id="KGF24823.1"/>
    </source>
</evidence>
<name>A0AAW3FCN6_9BACT</name>
<dbReference type="EMBL" id="JRNJ01000104">
    <property type="protein sequence ID" value="KGF24823.1"/>
    <property type="molecule type" value="Genomic_DNA"/>
</dbReference>
<protein>
    <submittedName>
        <fullName evidence="1">Uncharacterized protein</fullName>
    </submittedName>
</protein>
<organism evidence="1 2">
    <name type="scientific">Prevotella histicola JCM 15637 = DNF00424</name>
    <dbReference type="NCBI Taxonomy" id="1236504"/>
    <lineage>
        <taxon>Bacteria</taxon>
        <taxon>Pseudomonadati</taxon>
        <taxon>Bacteroidota</taxon>
        <taxon>Bacteroidia</taxon>
        <taxon>Bacteroidales</taxon>
        <taxon>Prevotellaceae</taxon>
        <taxon>Prevotella</taxon>
    </lineage>
</organism>
<evidence type="ECO:0000313" key="2">
    <source>
        <dbReference type="Proteomes" id="UP000029533"/>
    </source>
</evidence>
<comment type="caution">
    <text evidence="1">The sequence shown here is derived from an EMBL/GenBank/DDBJ whole genome shotgun (WGS) entry which is preliminary data.</text>
</comment>
<sequence length="111" mass="12638">MKELIPANLDDKNVITDFVYDIFEGQCVDNVHKHTVSVLGFCLGVATKITYNTKANWLEISVIDKGVSDEIFQRIEAYISPFTDSTDENISSCRVSDPTGRRIMYNFFFSK</sequence>
<dbReference type="Proteomes" id="UP000029533">
    <property type="component" value="Unassembled WGS sequence"/>
</dbReference>
<proteinExistence type="predicted"/>